<dbReference type="EMBL" id="LCTZ01000002">
    <property type="protein sequence ID" value="KQC29722.1"/>
    <property type="molecule type" value="Genomic_DNA"/>
</dbReference>
<keyword evidence="2" id="KW-0238">DNA-binding</keyword>
<evidence type="ECO:0000259" key="4">
    <source>
        <dbReference type="PROSITE" id="PS01124"/>
    </source>
</evidence>
<accession>A0A0Q0WW49</accession>
<dbReference type="GO" id="GO:0003700">
    <property type="term" value="F:DNA-binding transcription factor activity"/>
    <property type="evidence" value="ECO:0007669"/>
    <property type="project" value="InterPro"/>
</dbReference>
<dbReference type="Gene3D" id="1.10.10.60">
    <property type="entry name" value="Homeodomain-like"/>
    <property type="match status" value="2"/>
</dbReference>
<evidence type="ECO:0000313" key="5">
    <source>
        <dbReference type="EMBL" id="KQC29722.1"/>
    </source>
</evidence>
<comment type="caution">
    <text evidence="5">The sequence shown here is derived from an EMBL/GenBank/DDBJ whole genome shotgun (WGS) entry which is preliminary data.</text>
</comment>
<organism evidence="5 6">
    <name type="scientific">Flagellimonas eckloniae</name>
    <dbReference type="NCBI Taxonomy" id="346185"/>
    <lineage>
        <taxon>Bacteria</taxon>
        <taxon>Pseudomonadati</taxon>
        <taxon>Bacteroidota</taxon>
        <taxon>Flavobacteriia</taxon>
        <taxon>Flavobacteriales</taxon>
        <taxon>Flavobacteriaceae</taxon>
        <taxon>Flagellimonas</taxon>
    </lineage>
</organism>
<proteinExistence type="predicted"/>
<keyword evidence="3" id="KW-0804">Transcription</keyword>
<dbReference type="InterPro" id="IPR013096">
    <property type="entry name" value="Cupin_2"/>
</dbReference>
<dbReference type="InterPro" id="IPR018060">
    <property type="entry name" value="HTH_AraC"/>
</dbReference>
<dbReference type="SUPFAM" id="SSF51182">
    <property type="entry name" value="RmlC-like cupins"/>
    <property type="match status" value="1"/>
</dbReference>
<gene>
    <name evidence="5" type="ORF">AAY42_07345</name>
</gene>
<dbReference type="Proteomes" id="UP000050827">
    <property type="component" value="Unassembled WGS sequence"/>
</dbReference>
<dbReference type="PANTHER" id="PTHR43280">
    <property type="entry name" value="ARAC-FAMILY TRANSCRIPTIONAL REGULATOR"/>
    <property type="match status" value="1"/>
</dbReference>
<keyword evidence="6" id="KW-1185">Reference proteome</keyword>
<keyword evidence="1" id="KW-0805">Transcription regulation</keyword>
<dbReference type="SMART" id="SM00342">
    <property type="entry name" value="HTH_ARAC"/>
    <property type="match status" value="1"/>
</dbReference>
<evidence type="ECO:0000256" key="3">
    <source>
        <dbReference type="ARBA" id="ARBA00023163"/>
    </source>
</evidence>
<evidence type="ECO:0000256" key="1">
    <source>
        <dbReference type="ARBA" id="ARBA00023015"/>
    </source>
</evidence>
<evidence type="ECO:0000256" key="2">
    <source>
        <dbReference type="ARBA" id="ARBA00023125"/>
    </source>
</evidence>
<dbReference type="STRING" id="346185.AAY42_07345"/>
<dbReference type="InterPro" id="IPR009057">
    <property type="entry name" value="Homeodomain-like_sf"/>
</dbReference>
<name>A0A0Q0WW49_9FLAO</name>
<dbReference type="Pfam" id="PF07883">
    <property type="entry name" value="Cupin_2"/>
    <property type="match status" value="1"/>
</dbReference>
<dbReference type="PROSITE" id="PS01124">
    <property type="entry name" value="HTH_ARAC_FAMILY_2"/>
    <property type="match status" value="1"/>
</dbReference>
<dbReference type="InterPro" id="IPR011051">
    <property type="entry name" value="RmlC_Cupin_sf"/>
</dbReference>
<protein>
    <recommendedName>
        <fullName evidence="4">HTH araC/xylS-type domain-containing protein</fullName>
    </recommendedName>
</protein>
<dbReference type="PANTHER" id="PTHR43280:SF27">
    <property type="entry name" value="TRANSCRIPTIONAL REGULATOR MTLR"/>
    <property type="match status" value="1"/>
</dbReference>
<reference evidence="5 6" key="1">
    <citation type="submission" date="2015-04" db="EMBL/GenBank/DDBJ databases">
        <title>Complete genome of flavobacterium.</title>
        <authorList>
            <person name="Kwon Y.M."/>
            <person name="Kim S.-J."/>
        </authorList>
    </citation>
    <scope>NUCLEOTIDE SEQUENCE [LARGE SCALE GENOMIC DNA]</scope>
    <source>
        <strain evidence="5 6">DK169</strain>
    </source>
</reference>
<dbReference type="SUPFAM" id="SSF46689">
    <property type="entry name" value="Homeodomain-like"/>
    <property type="match status" value="2"/>
</dbReference>
<dbReference type="Pfam" id="PF12833">
    <property type="entry name" value="HTH_18"/>
    <property type="match status" value="1"/>
</dbReference>
<evidence type="ECO:0000313" key="6">
    <source>
        <dbReference type="Proteomes" id="UP000050827"/>
    </source>
</evidence>
<dbReference type="AlphaFoldDB" id="A0A0Q0WW49"/>
<dbReference type="GO" id="GO:0043565">
    <property type="term" value="F:sequence-specific DNA binding"/>
    <property type="evidence" value="ECO:0007669"/>
    <property type="project" value="InterPro"/>
</dbReference>
<dbReference type="InterPro" id="IPR014710">
    <property type="entry name" value="RmlC-like_jellyroll"/>
</dbReference>
<sequence length="290" mass="33644">MLEAINVNVNSSFKVESYNAANNCESTGWHIHPEFELVYVKNGTGCLHVGSKKRDYTNGALIFLGGNIPHADFGNKDHKDSMEIVIQFKKEFLVEKLKVFPELKGIKKLIEKSNQVLIFDEKTKFASWNYFKRFETLDNQGKLINLLSILDYLSKNGSYESLFDTISLNGFKKVEISRLEKTFEYVNNNYHKNISVTEISDRLGYTPNSFCRFFKKMTHQRFISFVNEFRIGKAVELLSENNMAIIEAMYKSGFNDPSYFARQFKKYQGVTPTDYVNKRYPQLLLKDSLL</sequence>
<dbReference type="RefSeq" id="WP_055393778.1">
    <property type="nucleotide sequence ID" value="NZ_LCTZ01000002.1"/>
</dbReference>
<feature type="domain" description="HTH araC/xylS-type" evidence="4">
    <location>
        <begin position="180"/>
        <end position="278"/>
    </location>
</feature>
<dbReference type="Gene3D" id="2.60.120.10">
    <property type="entry name" value="Jelly Rolls"/>
    <property type="match status" value="1"/>
</dbReference>